<dbReference type="EMBL" id="JBHSON010000055">
    <property type="protein sequence ID" value="MFC5750583.1"/>
    <property type="molecule type" value="Genomic_DNA"/>
</dbReference>
<feature type="compositionally biased region" description="Basic residues" evidence="1">
    <location>
        <begin position="1"/>
        <end position="19"/>
    </location>
</feature>
<gene>
    <name evidence="2" type="ORF">ACFPZN_33580</name>
</gene>
<dbReference type="RefSeq" id="WP_378286334.1">
    <property type="nucleotide sequence ID" value="NZ_JBHSON010000055.1"/>
</dbReference>
<dbReference type="Proteomes" id="UP001596074">
    <property type="component" value="Unassembled WGS sequence"/>
</dbReference>
<feature type="region of interest" description="Disordered" evidence="1">
    <location>
        <begin position="1"/>
        <end position="50"/>
    </location>
</feature>
<protein>
    <submittedName>
        <fullName evidence="2">Uncharacterized protein</fullName>
    </submittedName>
</protein>
<sequence length="50" mass="6043">MRLFRRKATTGRRPTRRERRAAARTARAERELRQTEQKIHDLAAEVRGRR</sequence>
<organism evidence="2 3">
    <name type="scientific">Actinomadura rugatobispora</name>
    <dbReference type="NCBI Taxonomy" id="1994"/>
    <lineage>
        <taxon>Bacteria</taxon>
        <taxon>Bacillati</taxon>
        <taxon>Actinomycetota</taxon>
        <taxon>Actinomycetes</taxon>
        <taxon>Streptosporangiales</taxon>
        <taxon>Thermomonosporaceae</taxon>
        <taxon>Actinomadura</taxon>
    </lineage>
</organism>
<evidence type="ECO:0000313" key="3">
    <source>
        <dbReference type="Proteomes" id="UP001596074"/>
    </source>
</evidence>
<name>A0ABW1A7G5_9ACTN</name>
<keyword evidence="3" id="KW-1185">Reference proteome</keyword>
<reference evidence="3" key="1">
    <citation type="journal article" date="2019" name="Int. J. Syst. Evol. Microbiol.">
        <title>The Global Catalogue of Microorganisms (GCM) 10K type strain sequencing project: providing services to taxonomists for standard genome sequencing and annotation.</title>
        <authorList>
            <consortium name="The Broad Institute Genomics Platform"/>
            <consortium name="The Broad Institute Genome Sequencing Center for Infectious Disease"/>
            <person name="Wu L."/>
            <person name="Ma J."/>
        </authorList>
    </citation>
    <scope>NUCLEOTIDE SEQUENCE [LARGE SCALE GENOMIC DNA]</scope>
    <source>
        <strain evidence="3">KCTC 42087</strain>
    </source>
</reference>
<evidence type="ECO:0000256" key="1">
    <source>
        <dbReference type="SAM" id="MobiDB-lite"/>
    </source>
</evidence>
<comment type="caution">
    <text evidence="2">The sequence shown here is derived from an EMBL/GenBank/DDBJ whole genome shotgun (WGS) entry which is preliminary data.</text>
</comment>
<proteinExistence type="predicted"/>
<evidence type="ECO:0000313" key="2">
    <source>
        <dbReference type="EMBL" id="MFC5750583.1"/>
    </source>
</evidence>
<accession>A0ABW1A7G5</accession>
<feature type="compositionally biased region" description="Basic and acidic residues" evidence="1">
    <location>
        <begin position="26"/>
        <end position="50"/>
    </location>
</feature>